<accession>A0A2K1KNG2</accession>
<dbReference type="AlphaFoldDB" id="A0A2K1KNG2"/>
<reference evidence="1 3" key="1">
    <citation type="journal article" date="2008" name="Science">
        <title>The Physcomitrella genome reveals evolutionary insights into the conquest of land by plants.</title>
        <authorList>
            <person name="Rensing S."/>
            <person name="Lang D."/>
            <person name="Zimmer A."/>
            <person name="Terry A."/>
            <person name="Salamov A."/>
            <person name="Shapiro H."/>
            <person name="Nishiyama T."/>
            <person name="Perroud P.-F."/>
            <person name="Lindquist E."/>
            <person name="Kamisugi Y."/>
            <person name="Tanahashi T."/>
            <person name="Sakakibara K."/>
            <person name="Fujita T."/>
            <person name="Oishi K."/>
            <person name="Shin-I T."/>
            <person name="Kuroki Y."/>
            <person name="Toyoda A."/>
            <person name="Suzuki Y."/>
            <person name="Hashimoto A."/>
            <person name="Yamaguchi K."/>
            <person name="Sugano A."/>
            <person name="Kohara Y."/>
            <person name="Fujiyama A."/>
            <person name="Anterola A."/>
            <person name="Aoki S."/>
            <person name="Ashton N."/>
            <person name="Barbazuk W.B."/>
            <person name="Barker E."/>
            <person name="Bennetzen J."/>
            <person name="Bezanilla M."/>
            <person name="Blankenship R."/>
            <person name="Cho S.H."/>
            <person name="Dutcher S."/>
            <person name="Estelle M."/>
            <person name="Fawcett J.A."/>
            <person name="Gundlach H."/>
            <person name="Hanada K."/>
            <person name="Heyl A."/>
            <person name="Hicks K.A."/>
            <person name="Hugh J."/>
            <person name="Lohr M."/>
            <person name="Mayer K."/>
            <person name="Melkozernov A."/>
            <person name="Murata T."/>
            <person name="Nelson D."/>
            <person name="Pils B."/>
            <person name="Prigge M."/>
            <person name="Reiss B."/>
            <person name="Renner T."/>
            <person name="Rombauts S."/>
            <person name="Rushton P."/>
            <person name="Sanderfoot A."/>
            <person name="Schween G."/>
            <person name="Shiu S.-H."/>
            <person name="Stueber K."/>
            <person name="Theodoulou F.L."/>
            <person name="Tu H."/>
            <person name="Van de Peer Y."/>
            <person name="Verrier P.J."/>
            <person name="Waters E."/>
            <person name="Wood A."/>
            <person name="Yang L."/>
            <person name="Cove D."/>
            <person name="Cuming A."/>
            <person name="Hasebe M."/>
            <person name="Lucas S."/>
            <person name="Mishler D.B."/>
            <person name="Reski R."/>
            <person name="Grigoriev I."/>
            <person name="Quatrano R.S."/>
            <person name="Boore J.L."/>
        </authorList>
    </citation>
    <scope>NUCLEOTIDE SEQUENCE [LARGE SCALE GENOMIC DNA]</scope>
    <source>
        <strain evidence="2 3">cv. Gransden 2004</strain>
    </source>
</reference>
<dbReference type="InParanoid" id="A0A2K1KNG2"/>
<dbReference type="EMBL" id="ABEU02000004">
    <property type="protein sequence ID" value="PNR55319.1"/>
    <property type="molecule type" value="Genomic_DNA"/>
</dbReference>
<dbReference type="Proteomes" id="UP000006727">
    <property type="component" value="Chromosome 4"/>
</dbReference>
<reference evidence="2" key="3">
    <citation type="submission" date="2020-12" db="UniProtKB">
        <authorList>
            <consortium name="EnsemblPlants"/>
        </authorList>
    </citation>
    <scope>IDENTIFICATION</scope>
</reference>
<keyword evidence="3" id="KW-1185">Reference proteome</keyword>
<reference evidence="1 3" key="2">
    <citation type="journal article" date="2018" name="Plant J.">
        <title>The Physcomitrella patens chromosome-scale assembly reveals moss genome structure and evolution.</title>
        <authorList>
            <person name="Lang D."/>
            <person name="Ullrich K.K."/>
            <person name="Murat F."/>
            <person name="Fuchs J."/>
            <person name="Jenkins J."/>
            <person name="Haas F.B."/>
            <person name="Piednoel M."/>
            <person name="Gundlach H."/>
            <person name="Van Bel M."/>
            <person name="Meyberg R."/>
            <person name="Vives C."/>
            <person name="Morata J."/>
            <person name="Symeonidi A."/>
            <person name="Hiss M."/>
            <person name="Muchero W."/>
            <person name="Kamisugi Y."/>
            <person name="Saleh O."/>
            <person name="Blanc G."/>
            <person name="Decker E.L."/>
            <person name="van Gessel N."/>
            <person name="Grimwood J."/>
            <person name="Hayes R.D."/>
            <person name="Graham S.W."/>
            <person name="Gunter L.E."/>
            <person name="McDaniel S.F."/>
            <person name="Hoernstein S.N.W."/>
            <person name="Larsson A."/>
            <person name="Li F.W."/>
            <person name="Perroud P.F."/>
            <person name="Phillips J."/>
            <person name="Ranjan P."/>
            <person name="Rokshar D.S."/>
            <person name="Rothfels C.J."/>
            <person name="Schneider L."/>
            <person name="Shu S."/>
            <person name="Stevenson D.W."/>
            <person name="Thummler F."/>
            <person name="Tillich M."/>
            <person name="Villarreal Aguilar J.C."/>
            <person name="Widiez T."/>
            <person name="Wong G.K."/>
            <person name="Wymore A."/>
            <person name="Zhang Y."/>
            <person name="Zimmer A.D."/>
            <person name="Quatrano R.S."/>
            <person name="Mayer K.F.X."/>
            <person name="Goodstein D."/>
            <person name="Casacuberta J.M."/>
            <person name="Vandepoele K."/>
            <person name="Reski R."/>
            <person name="Cuming A.C."/>
            <person name="Tuskan G.A."/>
            <person name="Maumus F."/>
            <person name="Salse J."/>
            <person name="Schmutz J."/>
            <person name="Rensing S.A."/>
        </authorList>
    </citation>
    <scope>NUCLEOTIDE SEQUENCE [LARGE SCALE GENOMIC DNA]</scope>
    <source>
        <strain evidence="2 3">cv. Gransden 2004</strain>
    </source>
</reference>
<organism evidence="1">
    <name type="scientific">Physcomitrium patens</name>
    <name type="common">Spreading-leaved earth moss</name>
    <name type="synonym">Physcomitrella patens</name>
    <dbReference type="NCBI Taxonomy" id="3218"/>
    <lineage>
        <taxon>Eukaryota</taxon>
        <taxon>Viridiplantae</taxon>
        <taxon>Streptophyta</taxon>
        <taxon>Embryophyta</taxon>
        <taxon>Bryophyta</taxon>
        <taxon>Bryophytina</taxon>
        <taxon>Bryopsida</taxon>
        <taxon>Funariidae</taxon>
        <taxon>Funariales</taxon>
        <taxon>Funariaceae</taxon>
        <taxon>Physcomitrium</taxon>
    </lineage>
</organism>
<protein>
    <submittedName>
        <fullName evidence="1 2">Uncharacterized protein</fullName>
    </submittedName>
</protein>
<evidence type="ECO:0000313" key="1">
    <source>
        <dbReference type="EMBL" id="PNR55319.1"/>
    </source>
</evidence>
<dbReference type="Gramene" id="Pp3c4_14634V3.1">
    <property type="protein sequence ID" value="Pp3c4_14634V3.1"/>
    <property type="gene ID" value="Pp3c4_14634"/>
</dbReference>
<gene>
    <name evidence="1" type="ORF">PHYPA_006216</name>
</gene>
<proteinExistence type="predicted"/>
<sequence length="45" mass="4941">MQWNTLASSIACGNKFLALKPKKLSLKVVESLPLAILTTKGLWKV</sequence>
<dbReference type="EnsemblPlants" id="Pp3c4_14634V3.1">
    <property type="protein sequence ID" value="Pp3c4_14634V3.1"/>
    <property type="gene ID" value="Pp3c4_14634"/>
</dbReference>
<evidence type="ECO:0000313" key="3">
    <source>
        <dbReference type="Proteomes" id="UP000006727"/>
    </source>
</evidence>
<evidence type="ECO:0000313" key="2">
    <source>
        <dbReference type="EnsemblPlants" id="Pp3c4_14634V3.1"/>
    </source>
</evidence>
<name>A0A2K1KNG2_PHYPA</name>